<evidence type="ECO:0000256" key="2">
    <source>
        <dbReference type="ARBA" id="ARBA00005779"/>
    </source>
</evidence>
<evidence type="ECO:0000313" key="8">
    <source>
        <dbReference type="EMBL" id="GGE20081.1"/>
    </source>
</evidence>
<comment type="similarity">
    <text evidence="2">Belongs to the UPF0719 family.</text>
</comment>
<protein>
    <recommendedName>
        <fullName evidence="10">DUF350 domain-containing protein</fullName>
    </recommendedName>
</protein>
<evidence type="ECO:0000256" key="7">
    <source>
        <dbReference type="SAM" id="Phobius"/>
    </source>
</evidence>
<feature type="transmembrane region" description="Helical" evidence="7">
    <location>
        <begin position="6"/>
        <end position="25"/>
    </location>
</feature>
<sequence length="69" mass="7327">MLSLSVFAASLLYAFVGIVIFVLGFRIWDWLTPTDVWKEIAERGNIALAILAGAVAIGLAIIIGSAIHG</sequence>
<evidence type="ECO:0000256" key="6">
    <source>
        <dbReference type="ARBA" id="ARBA00023136"/>
    </source>
</evidence>
<evidence type="ECO:0000256" key="4">
    <source>
        <dbReference type="ARBA" id="ARBA00022692"/>
    </source>
</evidence>
<evidence type="ECO:0000256" key="1">
    <source>
        <dbReference type="ARBA" id="ARBA00004651"/>
    </source>
</evidence>
<keyword evidence="6 7" id="KW-0472">Membrane</keyword>
<keyword evidence="5 7" id="KW-1133">Transmembrane helix</keyword>
<comment type="subcellular location">
    <subcellularLocation>
        <location evidence="1">Cell membrane</location>
        <topology evidence="1">Multi-pass membrane protein</topology>
    </subcellularLocation>
</comment>
<accession>A0A917A0Q3</accession>
<keyword evidence="4 7" id="KW-0812">Transmembrane</keyword>
<dbReference type="Pfam" id="PF03994">
    <property type="entry name" value="DUF350"/>
    <property type="match status" value="1"/>
</dbReference>
<reference evidence="8" key="1">
    <citation type="journal article" date="2014" name="Int. J. Syst. Evol. Microbiol.">
        <title>Complete genome sequence of Corynebacterium casei LMG S-19264T (=DSM 44701T), isolated from a smear-ripened cheese.</title>
        <authorList>
            <consortium name="US DOE Joint Genome Institute (JGI-PGF)"/>
            <person name="Walter F."/>
            <person name="Albersmeier A."/>
            <person name="Kalinowski J."/>
            <person name="Ruckert C."/>
        </authorList>
    </citation>
    <scope>NUCLEOTIDE SEQUENCE</scope>
    <source>
        <strain evidence="8">CGMCC 1.15519</strain>
    </source>
</reference>
<evidence type="ECO:0008006" key="10">
    <source>
        <dbReference type="Google" id="ProtNLM"/>
    </source>
</evidence>
<dbReference type="GO" id="GO:0005886">
    <property type="term" value="C:plasma membrane"/>
    <property type="evidence" value="ECO:0007669"/>
    <property type="project" value="UniProtKB-SubCell"/>
</dbReference>
<dbReference type="RefSeq" id="WP_188763876.1">
    <property type="nucleotide sequence ID" value="NZ_BMJM01000013.1"/>
</dbReference>
<dbReference type="Proteomes" id="UP000635071">
    <property type="component" value="Unassembled WGS sequence"/>
</dbReference>
<comment type="caution">
    <text evidence="8">The sequence shown here is derived from an EMBL/GenBank/DDBJ whole genome shotgun (WGS) entry which is preliminary data.</text>
</comment>
<reference evidence="8" key="2">
    <citation type="submission" date="2020-09" db="EMBL/GenBank/DDBJ databases">
        <authorList>
            <person name="Sun Q."/>
            <person name="Zhou Y."/>
        </authorList>
    </citation>
    <scope>NUCLEOTIDE SEQUENCE</scope>
    <source>
        <strain evidence="8">CGMCC 1.15519</strain>
    </source>
</reference>
<evidence type="ECO:0000313" key="9">
    <source>
        <dbReference type="Proteomes" id="UP000635071"/>
    </source>
</evidence>
<gene>
    <name evidence="8" type="ORF">GCM10011529_28360</name>
</gene>
<evidence type="ECO:0000256" key="3">
    <source>
        <dbReference type="ARBA" id="ARBA00022475"/>
    </source>
</evidence>
<feature type="transmembrane region" description="Helical" evidence="7">
    <location>
        <begin position="46"/>
        <end position="67"/>
    </location>
</feature>
<evidence type="ECO:0000256" key="5">
    <source>
        <dbReference type="ARBA" id="ARBA00022989"/>
    </source>
</evidence>
<keyword evidence="3" id="KW-1003">Cell membrane</keyword>
<proteinExistence type="inferred from homology"/>
<dbReference type="EMBL" id="BMJM01000013">
    <property type="protein sequence ID" value="GGE20081.1"/>
    <property type="molecule type" value="Genomic_DNA"/>
</dbReference>
<dbReference type="AlphaFoldDB" id="A0A917A0Q3"/>
<organism evidence="8 9">
    <name type="scientific">Sandarakinorhabdus glacialis</name>
    <dbReference type="NCBI Taxonomy" id="1614636"/>
    <lineage>
        <taxon>Bacteria</taxon>
        <taxon>Pseudomonadati</taxon>
        <taxon>Pseudomonadota</taxon>
        <taxon>Alphaproteobacteria</taxon>
        <taxon>Sphingomonadales</taxon>
        <taxon>Sphingosinicellaceae</taxon>
        <taxon>Sandarakinorhabdus</taxon>
    </lineage>
</organism>
<dbReference type="InterPro" id="IPR007140">
    <property type="entry name" value="DUF350"/>
</dbReference>
<name>A0A917A0Q3_9SPHN</name>
<keyword evidence="9" id="KW-1185">Reference proteome</keyword>